<evidence type="ECO:0000313" key="3">
    <source>
        <dbReference type="EMBL" id="HIT37232.1"/>
    </source>
</evidence>
<dbReference type="Pfam" id="PF13411">
    <property type="entry name" value="MerR_1"/>
    <property type="match status" value="1"/>
</dbReference>
<comment type="caution">
    <text evidence="3">The sequence shown here is derived from an EMBL/GenBank/DDBJ whole genome shotgun (WGS) entry which is preliminary data.</text>
</comment>
<protein>
    <submittedName>
        <fullName evidence="3">MerR family transcriptional regulator</fullName>
    </submittedName>
</protein>
<reference evidence="3" key="1">
    <citation type="submission" date="2020-10" db="EMBL/GenBank/DDBJ databases">
        <authorList>
            <person name="Gilroy R."/>
        </authorList>
    </citation>
    <scope>NUCLEOTIDE SEQUENCE</scope>
    <source>
        <strain evidence="3">CHK195-26880</strain>
    </source>
</reference>
<dbReference type="EMBL" id="DVKQ01000024">
    <property type="protein sequence ID" value="HIT37232.1"/>
    <property type="molecule type" value="Genomic_DNA"/>
</dbReference>
<dbReference type="PROSITE" id="PS50937">
    <property type="entry name" value="HTH_MERR_2"/>
    <property type="match status" value="1"/>
</dbReference>
<accession>A0A9D1G9Y7</accession>
<name>A0A9D1G9Y7_9FIRM</name>
<dbReference type="SMART" id="SM00422">
    <property type="entry name" value="HTH_MERR"/>
    <property type="match status" value="1"/>
</dbReference>
<dbReference type="GO" id="GO:0003677">
    <property type="term" value="F:DNA binding"/>
    <property type="evidence" value="ECO:0007669"/>
    <property type="project" value="UniProtKB-KW"/>
</dbReference>
<feature type="domain" description="HTH merR-type" evidence="2">
    <location>
        <begin position="2"/>
        <end position="72"/>
    </location>
</feature>
<dbReference type="SUPFAM" id="SSF46955">
    <property type="entry name" value="Putative DNA-binding domain"/>
    <property type="match status" value="1"/>
</dbReference>
<organism evidence="3 4">
    <name type="scientific">Candidatus Onthousia faecipullorum</name>
    <dbReference type="NCBI Taxonomy" id="2840887"/>
    <lineage>
        <taxon>Bacteria</taxon>
        <taxon>Bacillati</taxon>
        <taxon>Bacillota</taxon>
        <taxon>Bacilli</taxon>
        <taxon>Candidatus Onthousia</taxon>
    </lineage>
</organism>
<keyword evidence="1" id="KW-0238">DNA-binding</keyword>
<sequence>MLYRIGEFSKLTGIPIRTLRYYDSIDLFKPSEVDLFTSYRYYKEEQVKDLELINELKEVGFTLEEIRDNWNNFSEELFLKRKEKLLEEIKFKNEAIKKTDILRSKLKDGKVTEKIIDKETIKKKSIF</sequence>
<dbReference type="InterPro" id="IPR047057">
    <property type="entry name" value="MerR_fam"/>
</dbReference>
<evidence type="ECO:0000256" key="1">
    <source>
        <dbReference type="ARBA" id="ARBA00023125"/>
    </source>
</evidence>
<gene>
    <name evidence="3" type="ORF">IAB59_01975</name>
</gene>
<dbReference type="Proteomes" id="UP000886833">
    <property type="component" value="Unassembled WGS sequence"/>
</dbReference>
<dbReference type="InterPro" id="IPR000551">
    <property type="entry name" value="MerR-type_HTH_dom"/>
</dbReference>
<proteinExistence type="predicted"/>
<reference evidence="3" key="2">
    <citation type="journal article" date="2021" name="PeerJ">
        <title>Extensive microbial diversity within the chicken gut microbiome revealed by metagenomics and culture.</title>
        <authorList>
            <person name="Gilroy R."/>
            <person name="Ravi A."/>
            <person name="Getino M."/>
            <person name="Pursley I."/>
            <person name="Horton D.L."/>
            <person name="Alikhan N.F."/>
            <person name="Baker D."/>
            <person name="Gharbi K."/>
            <person name="Hall N."/>
            <person name="Watson M."/>
            <person name="Adriaenssens E.M."/>
            <person name="Foster-Nyarko E."/>
            <person name="Jarju S."/>
            <person name="Secka A."/>
            <person name="Antonio M."/>
            <person name="Oren A."/>
            <person name="Chaudhuri R.R."/>
            <person name="La Ragione R."/>
            <person name="Hildebrand F."/>
            <person name="Pallen M.J."/>
        </authorList>
    </citation>
    <scope>NUCLEOTIDE SEQUENCE</scope>
    <source>
        <strain evidence="3">CHK195-26880</strain>
    </source>
</reference>
<evidence type="ECO:0000259" key="2">
    <source>
        <dbReference type="PROSITE" id="PS50937"/>
    </source>
</evidence>
<dbReference type="Gene3D" id="1.10.1660.10">
    <property type="match status" value="1"/>
</dbReference>
<dbReference type="AlphaFoldDB" id="A0A9D1G9Y7"/>
<dbReference type="PANTHER" id="PTHR30204">
    <property type="entry name" value="REDOX-CYCLING DRUG-SENSING TRANSCRIPTIONAL ACTIVATOR SOXR"/>
    <property type="match status" value="1"/>
</dbReference>
<evidence type="ECO:0000313" key="4">
    <source>
        <dbReference type="Proteomes" id="UP000886833"/>
    </source>
</evidence>
<dbReference type="InterPro" id="IPR009061">
    <property type="entry name" value="DNA-bd_dom_put_sf"/>
</dbReference>
<dbReference type="PANTHER" id="PTHR30204:SF96">
    <property type="entry name" value="CHROMOSOME-ANCHORING PROTEIN RACA"/>
    <property type="match status" value="1"/>
</dbReference>
<dbReference type="GO" id="GO:0003700">
    <property type="term" value="F:DNA-binding transcription factor activity"/>
    <property type="evidence" value="ECO:0007669"/>
    <property type="project" value="InterPro"/>
</dbReference>